<dbReference type="SUPFAM" id="SSF52058">
    <property type="entry name" value="L domain-like"/>
    <property type="match status" value="1"/>
</dbReference>
<dbReference type="InterPro" id="IPR032675">
    <property type="entry name" value="LRR_dom_sf"/>
</dbReference>
<protein>
    <recommendedName>
        <fullName evidence="5">Leucine rich immune protein (Coil-less)</fullName>
    </recommendedName>
</protein>
<keyword evidence="1" id="KW-0433">Leucine-rich repeat</keyword>
<dbReference type="EnsemblMetazoa" id="ACUA019575-RA">
    <property type="protein sequence ID" value="ACUA019575-PA"/>
    <property type="gene ID" value="ACUA019575"/>
</dbReference>
<sequence>MSCTVTAWAPHEEGTFVLAHVPAETMELKFINLKQHSFDLGMLREVVRHGITIQIEKSPIQRVVVPVSVNVTYVKIHRTYLKDMAIASVNVNMEALRISESRLKSVPPTVVHLPAVRHIEIINSPIEAVNLNLFAKLQHLQQLNLSGNKIRFLHITGNGGDRFSSLREIFLSNNLLTTVSLHSFSGMKALETLDLQKNRISRVQGLLVSDSLKTLDLSWNRLTTLYCCEWNLSNLTLFSANDNALTWLPTCLVQAMPNIDYLGLKSNALVDGNVWNVFTMEKLKRVDFSFNKLTSAVYSSVTPSLDILNLSNNRITRLSIPQAGRGLKIIASNNFIETFDPKSLSPNVTLLEMFCNPIDCSFNKALMRKGEEIQCIKRDQKL</sequence>
<proteinExistence type="predicted"/>
<dbReference type="Pfam" id="PF00560">
    <property type="entry name" value="LRR_1"/>
    <property type="match status" value="1"/>
</dbReference>
<evidence type="ECO:0000256" key="1">
    <source>
        <dbReference type="ARBA" id="ARBA00022614"/>
    </source>
</evidence>
<dbReference type="EMBL" id="AXCM01003080">
    <property type="status" value="NOT_ANNOTATED_CDS"/>
    <property type="molecule type" value="Genomic_DNA"/>
</dbReference>
<reference evidence="4" key="1">
    <citation type="submission" date="2013-09" db="EMBL/GenBank/DDBJ databases">
        <title>The Genome Sequence of Anopheles culicifacies species A.</title>
        <authorList>
            <consortium name="The Broad Institute Genomics Platform"/>
            <person name="Neafsey D.E."/>
            <person name="Besansky N."/>
            <person name="Howell P."/>
            <person name="Walton C."/>
            <person name="Young S.K."/>
            <person name="Zeng Q."/>
            <person name="Gargeya S."/>
            <person name="Fitzgerald M."/>
            <person name="Haas B."/>
            <person name="Abouelleil A."/>
            <person name="Allen A.W."/>
            <person name="Alvarado L."/>
            <person name="Arachchi H.M."/>
            <person name="Berlin A.M."/>
            <person name="Chapman S.B."/>
            <person name="Gainer-Dewar J."/>
            <person name="Goldberg J."/>
            <person name="Griggs A."/>
            <person name="Gujja S."/>
            <person name="Hansen M."/>
            <person name="Howarth C."/>
            <person name="Imamovic A."/>
            <person name="Ireland A."/>
            <person name="Larimer J."/>
            <person name="McCowan C."/>
            <person name="Murphy C."/>
            <person name="Pearson M."/>
            <person name="Poon T.W."/>
            <person name="Priest M."/>
            <person name="Roberts A."/>
            <person name="Saif S."/>
            <person name="Shea T."/>
            <person name="Sisk P."/>
            <person name="Sykes S."/>
            <person name="Wortman J."/>
            <person name="Nusbaum C."/>
            <person name="Birren B."/>
        </authorList>
    </citation>
    <scope>NUCLEOTIDE SEQUENCE [LARGE SCALE GENOMIC DNA]</scope>
    <source>
        <strain evidence="4">A-37</strain>
    </source>
</reference>
<dbReference type="Proteomes" id="UP000075883">
    <property type="component" value="Unassembled WGS sequence"/>
</dbReference>
<name>A0A182MJ76_9DIPT</name>
<dbReference type="PANTHER" id="PTHR45712">
    <property type="entry name" value="AGAP008170-PA"/>
    <property type="match status" value="1"/>
</dbReference>
<dbReference type="VEuPathDB" id="VectorBase:ACUA019575"/>
<dbReference type="InterPro" id="IPR003591">
    <property type="entry name" value="Leu-rich_rpt_typical-subtyp"/>
</dbReference>
<keyword evidence="2" id="KW-0677">Repeat</keyword>
<reference evidence="3" key="2">
    <citation type="submission" date="2020-05" db="UniProtKB">
        <authorList>
            <consortium name="EnsemblMetazoa"/>
        </authorList>
    </citation>
    <scope>IDENTIFICATION</scope>
    <source>
        <strain evidence="3">A-37</strain>
    </source>
</reference>
<dbReference type="PRINTS" id="PR00019">
    <property type="entry name" value="LEURICHRPT"/>
</dbReference>
<dbReference type="Pfam" id="PF13516">
    <property type="entry name" value="LRR_6"/>
    <property type="match status" value="1"/>
</dbReference>
<evidence type="ECO:0008006" key="5">
    <source>
        <dbReference type="Google" id="ProtNLM"/>
    </source>
</evidence>
<evidence type="ECO:0000313" key="4">
    <source>
        <dbReference type="Proteomes" id="UP000075883"/>
    </source>
</evidence>
<dbReference type="GO" id="GO:0005615">
    <property type="term" value="C:extracellular space"/>
    <property type="evidence" value="ECO:0007669"/>
    <property type="project" value="TreeGrafter"/>
</dbReference>
<dbReference type="PANTHER" id="PTHR45712:SF22">
    <property type="entry name" value="INSULIN-LIKE GROWTH FACTOR-BINDING PROTEIN COMPLEX ACID LABILE SUBUNIT"/>
    <property type="match status" value="1"/>
</dbReference>
<dbReference type="SMART" id="SM00369">
    <property type="entry name" value="LRR_TYP"/>
    <property type="match status" value="6"/>
</dbReference>
<organism evidence="3 4">
    <name type="scientific">Anopheles culicifacies</name>
    <dbReference type="NCBI Taxonomy" id="139723"/>
    <lineage>
        <taxon>Eukaryota</taxon>
        <taxon>Metazoa</taxon>
        <taxon>Ecdysozoa</taxon>
        <taxon>Arthropoda</taxon>
        <taxon>Hexapoda</taxon>
        <taxon>Insecta</taxon>
        <taxon>Pterygota</taxon>
        <taxon>Neoptera</taxon>
        <taxon>Endopterygota</taxon>
        <taxon>Diptera</taxon>
        <taxon>Nematocera</taxon>
        <taxon>Culicoidea</taxon>
        <taxon>Culicidae</taxon>
        <taxon>Anophelinae</taxon>
        <taxon>Anopheles</taxon>
        <taxon>culicifacies species complex</taxon>
    </lineage>
</organism>
<dbReference type="InterPro" id="IPR050333">
    <property type="entry name" value="SLRP"/>
</dbReference>
<dbReference type="Pfam" id="PF13855">
    <property type="entry name" value="LRR_8"/>
    <property type="match status" value="2"/>
</dbReference>
<dbReference type="STRING" id="139723.A0A182MJ76"/>
<keyword evidence="4" id="KW-1185">Reference proteome</keyword>
<dbReference type="AlphaFoldDB" id="A0A182MJ76"/>
<evidence type="ECO:0000313" key="3">
    <source>
        <dbReference type="EnsemblMetazoa" id="ACUA019575-PA"/>
    </source>
</evidence>
<dbReference type="InterPro" id="IPR001611">
    <property type="entry name" value="Leu-rich_rpt"/>
</dbReference>
<evidence type="ECO:0000256" key="2">
    <source>
        <dbReference type="ARBA" id="ARBA00022737"/>
    </source>
</evidence>
<dbReference type="Gene3D" id="3.80.10.10">
    <property type="entry name" value="Ribonuclease Inhibitor"/>
    <property type="match status" value="2"/>
</dbReference>
<dbReference type="PROSITE" id="PS51450">
    <property type="entry name" value="LRR"/>
    <property type="match status" value="2"/>
</dbReference>
<accession>A0A182MJ76</accession>